<reference evidence="2 3" key="1">
    <citation type="submission" date="2013-12" db="EMBL/GenBank/DDBJ databases">
        <title>Genome and proteome characterization of Caldibacillus debilis GB1 derived from a cellulolytic aero-tolerant co-culture.</title>
        <authorList>
            <person name="Wushke S.T."/>
            <person name="Zhang X."/>
            <person name="Fristensky B."/>
            <person name="Wilkins J.A."/>
            <person name="Levin D.B."/>
            <person name="Sparling R."/>
        </authorList>
    </citation>
    <scope>NUCLEOTIDE SEQUENCE [LARGE SCALE GENOMIC DNA]</scope>
    <source>
        <strain evidence="2 3">GB1</strain>
    </source>
</reference>
<dbReference type="Proteomes" id="UP000286235">
    <property type="component" value="Unassembled WGS sequence"/>
</dbReference>
<dbReference type="EMBL" id="AZRV01000035">
    <property type="protein sequence ID" value="RKO61647.1"/>
    <property type="molecule type" value="Genomic_DNA"/>
</dbReference>
<proteinExistence type="predicted"/>
<keyword evidence="1" id="KW-1133">Transmembrane helix</keyword>
<dbReference type="RefSeq" id="WP_120668944.1">
    <property type="nucleotide sequence ID" value="NZ_AZRV01000035.1"/>
</dbReference>
<evidence type="ECO:0000313" key="2">
    <source>
        <dbReference type="EMBL" id="RKO61647.1"/>
    </source>
</evidence>
<evidence type="ECO:0000313" key="3">
    <source>
        <dbReference type="Proteomes" id="UP000286235"/>
    </source>
</evidence>
<dbReference type="AlphaFoldDB" id="A0A420VD99"/>
<protein>
    <submittedName>
        <fullName evidence="2">Uncharacterized protein</fullName>
    </submittedName>
</protein>
<accession>A0A420VD99</accession>
<evidence type="ECO:0000256" key="1">
    <source>
        <dbReference type="SAM" id="Phobius"/>
    </source>
</evidence>
<organism evidence="2 3">
    <name type="scientific">Caldibacillus debilis GB1</name>
    <dbReference type="NCBI Taxonomy" id="1339248"/>
    <lineage>
        <taxon>Bacteria</taxon>
        <taxon>Bacillati</taxon>
        <taxon>Bacillota</taxon>
        <taxon>Bacilli</taxon>
        <taxon>Bacillales</taxon>
        <taxon>Bacillaceae</taxon>
        <taxon>Caldibacillus</taxon>
    </lineage>
</organism>
<name>A0A420VD99_9BACI</name>
<keyword evidence="1" id="KW-0472">Membrane</keyword>
<sequence length="96" mass="11229">MLFPIYIVLFLLLFTLWILVLGLTILVVCFCYRSIRDLIQKSRTENREGTRCGRVCKENCEKAHSKSPDKTDGIIYLDRNAPFDNLLFEGKKEKEK</sequence>
<feature type="transmembrane region" description="Helical" evidence="1">
    <location>
        <begin position="6"/>
        <end position="32"/>
    </location>
</feature>
<comment type="caution">
    <text evidence="2">The sequence shown here is derived from an EMBL/GenBank/DDBJ whole genome shotgun (WGS) entry which is preliminary data.</text>
</comment>
<keyword evidence="1" id="KW-0812">Transmembrane</keyword>
<gene>
    <name evidence="2" type="ORF">Cdeb_01118</name>
</gene>
<keyword evidence="3" id="KW-1185">Reference proteome</keyword>